<reference evidence="2" key="1">
    <citation type="submission" date="2017-09" db="EMBL/GenBank/DDBJ databases">
        <title>Depth-based differentiation of microbial function through sediment-hosted aquifers and enrichment of novel symbionts in the deep terrestrial subsurface.</title>
        <authorList>
            <person name="Probst A.J."/>
            <person name="Ladd B."/>
            <person name="Jarett J.K."/>
            <person name="Geller-Mcgrath D.E."/>
            <person name="Sieber C.M.K."/>
            <person name="Emerson J.B."/>
            <person name="Anantharaman K."/>
            <person name="Thomas B.C."/>
            <person name="Malmstrom R."/>
            <person name="Stieglmeier M."/>
            <person name="Klingl A."/>
            <person name="Woyke T."/>
            <person name="Ryan C.M."/>
            <person name="Banfield J.F."/>
        </authorList>
    </citation>
    <scope>NUCLEOTIDE SEQUENCE [LARGE SCALE GENOMIC DNA]</scope>
</reference>
<evidence type="ECO:0008006" key="3">
    <source>
        <dbReference type="Google" id="ProtNLM"/>
    </source>
</evidence>
<dbReference type="AlphaFoldDB" id="A0A2H0YKV9"/>
<proteinExistence type="predicted"/>
<evidence type="ECO:0000313" key="1">
    <source>
        <dbReference type="EMBL" id="PIS39137.1"/>
    </source>
</evidence>
<name>A0A2H0YKV9_9BACT</name>
<evidence type="ECO:0000313" key="2">
    <source>
        <dbReference type="Proteomes" id="UP000230088"/>
    </source>
</evidence>
<dbReference type="Proteomes" id="UP000230088">
    <property type="component" value="Unassembled WGS sequence"/>
</dbReference>
<gene>
    <name evidence="1" type="ORF">COT33_03620</name>
</gene>
<dbReference type="EMBL" id="PEYD01000069">
    <property type="protein sequence ID" value="PIS39137.1"/>
    <property type="molecule type" value="Genomic_DNA"/>
</dbReference>
<sequence>MDIYLKCPIWGRNLLLSLTIIEILFGISLPERIMAPRAEADFSAEETAELRGELGIIQENSLLPLAQPFNPRPEAVQKMKVIITAYSSTEDQTDSDPFITAAGTQVRDEIIANNLLPFGTKVRIPELYGDKIFIVEDRMSWVKGDYQIDIWFPSFEEALNFGAKRTYIEVLEG</sequence>
<dbReference type="CDD" id="cd14667">
    <property type="entry name" value="3D_containing_proteins"/>
    <property type="match status" value="1"/>
</dbReference>
<dbReference type="InterPro" id="IPR059180">
    <property type="entry name" value="3D_YorM"/>
</dbReference>
<accession>A0A2H0YKV9</accession>
<protein>
    <recommendedName>
        <fullName evidence="3">3D domain-containing protein</fullName>
    </recommendedName>
</protein>
<comment type="caution">
    <text evidence="1">The sequence shown here is derived from an EMBL/GenBank/DDBJ whole genome shotgun (WGS) entry which is preliminary data.</text>
</comment>
<organism evidence="1 2">
    <name type="scientific">Candidatus Nealsonbacteria bacterium CG08_land_8_20_14_0_20_38_20</name>
    <dbReference type="NCBI Taxonomy" id="1974705"/>
    <lineage>
        <taxon>Bacteria</taxon>
        <taxon>Candidatus Nealsoniibacteriota</taxon>
    </lineage>
</organism>